<proteinExistence type="predicted"/>
<feature type="domain" description="Cyclic nucleotide-binding" evidence="4">
    <location>
        <begin position="28"/>
        <end position="130"/>
    </location>
</feature>
<dbReference type="EMBL" id="CYPU01000008">
    <property type="protein sequence ID" value="CUH46230.1"/>
    <property type="molecule type" value="Genomic_DNA"/>
</dbReference>
<dbReference type="InterPro" id="IPR018490">
    <property type="entry name" value="cNMP-bd_dom_sf"/>
</dbReference>
<sequence length="244" mass="27052">MLKTVSCSHLGEELVKKDSYVELSCEGWLSGVPVEFGRELVSLGELRKANTGEYVHRAGNPQDGLRGIVSGAFAIEMAPFERGPNLLHLFRSGDWMGEIELIKGLPNVVSVKATRPSEYIHIATPDIKKLASANPETWRWIGSLAAEHLLTAMGIMDDLTIRDPSRRIAALLLRLAGVRSIDRPIEPEPEIDATQFELSHFTTLSRATIAGHLDRFEKAGLVARSYGRVKLTNTKKLREHLATY</sequence>
<evidence type="ECO:0000256" key="2">
    <source>
        <dbReference type="ARBA" id="ARBA00023125"/>
    </source>
</evidence>
<keyword evidence="2 5" id="KW-0238">DNA-binding</keyword>
<name>A0A0P1EA86_9RHOB</name>
<organism evidence="5 6">
    <name type="scientific">Ruegeria atlantica</name>
    <dbReference type="NCBI Taxonomy" id="81569"/>
    <lineage>
        <taxon>Bacteria</taxon>
        <taxon>Pseudomonadati</taxon>
        <taxon>Pseudomonadota</taxon>
        <taxon>Alphaproteobacteria</taxon>
        <taxon>Rhodobacterales</taxon>
        <taxon>Roseobacteraceae</taxon>
        <taxon>Ruegeria</taxon>
    </lineage>
</organism>
<evidence type="ECO:0000256" key="1">
    <source>
        <dbReference type="ARBA" id="ARBA00023015"/>
    </source>
</evidence>
<evidence type="ECO:0000256" key="3">
    <source>
        <dbReference type="ARBA" id="ARBA00023163"/>
    </source>
</evidence>
<reference evidence="5 6" key="1">
    <citation type="submission" date="2015-09" db="EMBL/GenBank/DDBJ databases">
        <authorList>
            <consortium name="Swine Surveillance"/>
        </authorList>
    </citation>
    <scope>NUCLEOTIDE SEQUENCE [LARGE SCALE GENOMIC DNA]</scope>
    <source>
        <strain evidence="5 6">CECT 4292</strain>
    </source>
</reference>
<dbReference type="Proteomes" id="UP000050783">
    <property type="component" value="Unassembled WGS sequence"/>
</dbReference>
<accession>A0A0P1EA86</accession>
<dbReference type="CDD" id="cd00038">
    <property type="entry name" value="CAP_ED"/>
    <property type="match status" value="1"/>
</dbReference>
<dbReference type="SUPFAM" id="SSF51206">
    <property type="entry name" value="cAMP-binding domain-like"/>
    <property type="match status" value="1"/>
</dbReference>
<dbReference type="InterPro" id="IPR012318">
    <property type="entry name" value="HTH_CRP"/>
</dbReference>
<dbReference type="PROSITE" id="PS50042">
    <property type="entry name" value="CNMP_BINDING_3"/>
    <property type="match status" value="1"/>
</dbReference>
<dbReference type="OrthoDB" id="7772718at2"/>
<dbReference type="AlphaFoldDB" id="A0A0P1EA86"/>
<evidence type="ECO:0000313" key="6">
    <source>
        <dbReference type="Proteomes" id="UP000050783"/>
    </source>
</evidence>
<dbReference type="SUPFAM" id="SSF46785">
    <property type="entry name" value="Winged helix' DNA-binding domain"/>
    <property type="match status" value="1"/>
</dbReference>
<dbReference type="Pfam" id="PF13545">
    <property type="entry name" value="HTH_Crp_2"/>
    <property type="match status" value="1"/>
</dbReference>
<dbReference type="InterPro" id="IPR000595">
    <property type="entry name" value="cNMP-bd_dom"/>
</dbReference>
<dbReference type="Gene3D" id="2.60.120.10">
    <property type="entry name" value="Jelly Rolls"/>
    <property type="match status" value="1"/>
</dbReference>
<dbReference type="RefSeq" id="WP_058274447.1">
    <property type="nucleotide sequence ID" value="NZ_CYPU01000008.1"/>
</dbReference>
<protein>
    <submittedName>
        <fullName evidence="5">DNA-binding transcriptional dual regulator Crp</fullName>
    </submittedName>
</protein>
<dbReference type="GO" id="GO:0003677">
    <property type="term" value="F:DNA binding"/>
    <property type="evidence" value="ECO:0007669"/>
    <property type="project" value="UniProtKB-KW"/>
</dbReference>
<dbReference type="GeneID" id="55491714"/>
<keyword evidence="3" id="KW-0804">Transcription</keyword>
<dbReference type="InterPro" id="IPR014710">
    <property type="entry name" value="RmlC-like_jellyroll"/>
</dbReference>
<dbReference type="GO" id="GO:0006355">
    <property type="term" value="P:regulation of DNA-templated transcription"/>
    <property type="evidence" value="ECO:0007669"/>
    <property type="project" value="InterPro"/>
</dbReference>
<evidence type="ECO:0000313" key="5">
    <source>
        <dbReference type="EMBL" id="CUH46230.1"/>
    </source>
</evidence>
<keyword evidence="1" id="KW-0805">Transcription regulation</keyword>
<dbReference type="STRING" id="81569.RUM4293_03384"/>
<evidence type="ECO:0000259" key="4">
    <source>
        <dbReference type="PROSITE" id="PS50042"/>
    </source>
</evidence>
<gene>
    <name evidence="5" type="ORF">RUA4292_00395</name>
</gene>
<dbReference type="Pfam" id="PF00027">
    <property type="entry name" value="cNMP_binding"/>
    <property type="match status" value="1"/>
</dbReference>
<dbReference type="InterPro" id="IPR036390">
    <property type="entry name" value="WH_DNA-bd_sf"/>
</dbReference>